<dbReference type="PANTHER" id="PTHR30332">
    <property type="entry name" value="PROBABLE GENERAL SECRETION PATHWAY PROTEIN D"/>
    <property type="match status" value="1"/>
</dbReference>
<dbReference type="Proteomes" id="UP001302719">
    <property type="component" value="Chromosome"/>
</dbReference>
<organism evidence="4 5">
    <name type="scientific">Candidatus Nitrospira allomarina</name>
    <dbReference type="NCBI Taxonomy" id="3020900"/>
    <lineage>
        <taxon>Bacteria</taxon>
        <taxon>Pseudomonadati</taxon>
        <taxon>Nitrospirota</taxon>
        <taxon>Nitrospiria</taxon>
        <taxon>Nitrospirales</taxon>
        <taxon>Nitrospiraceae</taxon>
        <taxon>Nitrospira</taxon>
    </lineage>
</organism>
<feature type="domain" description="Secretin N-terminal" evidence="3">
    <location>
        <begin position="186"/>
        <end position="258"/>
    </location>
</feature>
<dbReference type="InterPro" id="IPR001775">
    <property type="entry name" value="GspD/PilQ"/>
</dbReference>
<dbReference type="InterPro" id="IPR004846">
    <property type="entry name" value="T2SS/T3SS_dom"/>
</dbReference>
<dbReference type="GO" id="GO:0015627">
    <property type="term" value="C:type II protein secretion system complex"/>
    <property type="evidence" value="ECO:0007669"/>
    <property type="project" value="TreeGrafter"/>
</dbReference>
<dbReference type="PRINTS" id="PR00811">
    <property type="entry name" value="BCTERIALGSPD"/>
</dbReference>
<evidence type="ECO:0000259" key="2">
    <source>
        <dbReference type="Pfam" id="PF00263"/>
    </source>
</evidence>
<dbReference type="AlphaFoldDB" id="A0AA96GIZ2"/>
<dbReference type="GO" id="GO:0009306">
    <property type="term" value="P:protein secretion"/>
    <property type="evidence" value="ECO:0007669"/>
    <property type="project" value="InterPro"/>
</dbReference>
<accession>A0AA96GIZ2</accession>
<dbReference type="Pfam" id="PF00263">
    <property type="entry name" value="Secretin"/>
    <property type="match status" value="1"/>
</dbReference>
<dbReference type="Pfam" id="PF07655">
    <property type="entry name" value="Secretin_N_2"/>
    <property type="match status" value="1"/>
</dbReference>
<evidence type="ECO:0000313" key="5">
    <source>
        <dbReference type="Proteomes" id="UP001302719"/>
    </source>
</evidence>
<dbReference type="InterPro" id="IPR011514">
    <property type="entry name" value="Secretin_N_2"/>
</dbReference>
<keyword evidence="5" id="KW-1185">Reference proteome</keyword>
<dbReference type="PROSITE" id="PS00875">
    <property type="entry name" value="T2SP_D"/>
    <property type="match status" value="1"/>
</dbReference>
<gene>
    <name evidence="4" type="ORF">PP769_05825</name>
</gene>
<dbReference type="InterPro" id="IPR004845">
    <property type="entry name" value="T2SS_GspD_CS"/>
</dbReference>
<protein>
    <submittedName>
        <fullName evidence="4">Secretin N-terminal domain-containing protein</fullName>
    </submittedName>
</protein>
<dbReference type="Gene3D" id="3.30.1370.130">
    <property type="match status" value="1"/>
</dbReference>
<dbReference type="GO" id="GO:0009297">
    <property type="term" value="P:pilus assembly"/>
    <property type="evidence" value="ECO:0007669"/>
    <property type="project" value="InterPro"/>
</dbReference>
<evidence type="ECO:0000313" key="4">
    <source>
        <dbReference type="EMBL" id="WNM59284.1"/>
    </source>
</evidence>
<dbReference type="KEGG" id="nall:PP769_05825"/>
<name>A0AA96GIZ2_9BACT</name>
<dbReference type="InterPro" id="IPR050810">
    <property type="entry name" value="Bact_Secretion_Sys_Channel"/>
</dbReference>
<proteinExistence type="predicted"/>
<dbReference type="GO" id="GO:0019867">
    <property type="term" value="C:outer membrane"/>
    <property type="evidence" value="ECO:0007669"/>
    <property type="project" value="InterPro"/>
</dbReference>
<feature type="domain" description="Type II/III secretion system secretin-like" evidence="2">
    <location>
        <begin position="359"/>
        <end position="534"/>
    </location>
</feature>
<evidence type="ECO:0000256" key="1">
    <source>
        <dbReference type="SAM" id="MobiDB-lite"/>
    </source>
</evidence>
<evidence type="ECO:0000259" key="3">
    <source>
        <dbReference type="Pfam" id="PF07655"/>
    </source>
</evidence>
<dbReference type="EMBL" id="CP116967">
    <property type="protein sequence ID" value="WNM59284.1"/>
    <property type="molecule type" value="Genomic_DNA"/>
</dbReference>
<feature type="region of interest" description="Disordered" evidence="1">
    <location>
        <begin position="204"/>
        <end position="226"/>
    </location>
</feature>
<dbReference type="PANTHER" id="PTHR30332:SF17">
    <property type="entry name" value="TYPE IV PILIATION SYSTEM PROTEIN DR_0774-RELATED"/>
    <property type="match status" value="1"/>
</dbReference>
<reference evidence="4 5" key="1">
    <citation type="submission" date="2023-01" db="EMBL/GenBank/DDBJ databases">
        <title>Cultivation and genomic characterization of new, ubiquitous marine nitrite-oxidizing bacteria from the Nitrospirales.</title>
        <authorList>
            <person name="Mueller A.J."/>
            <person name="Daebeler A."/>
            <person name="Herbold C.W."/>
            <person name="Kirkegaard R.H."/>
            <person name="Daims H."/>
        </authorList>
    </citation>
    <scope>NUCLEOTIDE SEQUENCE [LARGE SCALE GENOMIC DNA]</scope>
    <source>
        <strain evidence="4 5">VA</strain>
    </source>
</reference>
<dbReference type="RefSeq" id="WP_312645997.1">
    <property type="nucleotide sequence ID" value="NZ_CP116967.1"/>
</dbReference>
<sequence>MPHNTIVILQTSIISNRPFYGASITWGGRVIKILALLGMFSLWGCTIANPDADRSISDADTTQTSQRLSLSSDLAASSVSNPRGTFSLEDRMLLTSDLPKPPTPPPSPSLGPLYSFRAQDLPVIDALALFARSNHLNIVAGPEITGTITVDFHHLPLEQAMSAILEAHGFYWEHHQNLIQVRQFKTKTLNVDYIRLVRSGTGQNRAQLSSGSSGGSGGGASQDTGQITVNQEDEIKFWEELEMQIKTLMSEEGRLVVNRLSGTIQISDRYKRVDEIDDFLKSVHEALYRQVEIEVRIYEVALDDQYSLGIDWSRINFDGTNGAIALANIITAPFGGFMAKAATTTISFEDGSFDGVLTALEEQGDIRVISQPRVVTMNNQPALIKVATDEPFFSSTVAQGTAGSGNIVTEQVRSVTVGLVLSVTPQISEDGWIMLDVTPILSRLREIRESPGAKRGEGGATAPVLDVKQSSGLVRLKDGEMVIIGGLIQEESSETERKVPLLGDIPYLGRLFKGTYTAKKKSELVIFLSPKIIRAS</sequence>